<evidence type="ECO:0000256" key="1">
    <source>
        <dbReference type="SAM" id="MobiDB-lite"/>
    </source>
</evidence>
<dbReference type="AlphaFoldDB" id="C5L548"/>
<feature type="region of interest" description="Disordered" evidence="1">
    <location>
        <begin position="1"/>
        <end position="163"/>
    </location>
</feature>
<reference evidence="3 4" key="1">
    <citation type="submission" date="2008-07" db="EMBL/GenBank/DDBJ databases">
        <authorList>
            <person name="El-Sayed N."/>
            <person name="Caler E."/>
            <person name="Inman J."/>
            <person name="Amedeo P."/>
            <person name="Hass B."/>
            <person name="Wortman J."/>
        </authorList>
    </citation>
    <scope>NUCLEOTIDE SEQUENCE [LARGE SCALE GENOMIC DNA]</scope>
    <source>
        <strain evidence="4">ATCC 50983 / TXsc</strain>
    </source>
</reference>
<keyword evidence="2" id="KW-0812">Transmembrane</keyword>
<feature type="compositionally biased region" description="Basic and acidic residues" evidence="1">
    <location>
        <begin position="1"/>
        <end position="10"/>
    </location>
</feature>
<organism evidence="4">
    <name type="scientific">Perkinsus marinus (strain ATCC 50983 / TXsc)</name>
    <dbReference type="NCBI Taxonomy" id="423536"/>
    <lineage>
        <taxon>Eukaryota</taxon>
        <taxon>Sar</taxon>
        <taxon>Alveolata</taxon>
        <taxon>Perkinsozoa</taxon>
        <taxon>Perkinsea</taxon>
        <taxon>Perkinsida</taxon>
        <taxon>Perkinsidae</taxon>
        <taxon>Perkinsus</taxon>
    </lineage>
</organism>
<feature type="transmembrane region" description="Helical" evidence="2">
    <location>
        <begin position="229"/>
        <end position="253"/>
    </location>
</feature>
<feature type="compositionally biased region" description="Basic residues" evidence="1">
    <location>
        <begin position="128"/>
        <end position="145"/>
    </location>
</feature>
<feature type="compositionally biased region" description="Basic residues" evidence="1">
    <location>
        <begin position="204"/>
        <end position="222"/>
    </location>
</feature>
<dbReference type="Proteomes" id="UP000007800">
    <property type="component" value="Unassembled WGS sequence"/>
</dbReference>
<evidence type="ECO:0000313" key="3">
    <source>
        <dbReference type="EMBL" id="EER08107.1"/>
    </source>
</evidence>
<protein>
    <submittedName>
        <fullName evidence="3">Uncharacterized protein</fullName>
    </submittedName>
</protein>
<accession>C5L548</accession>
<dbReference type="GeneID" id="9064270"/>
<keyword evidence="2" id="KW-1133">Transmembrane helix</keyword>
<keyword evidence="4" id="KW-1185">Reference proteome</keyword>
<dbReference type="OMA" id="RELPNRM"/>
<keyword evidence="2" id="KW-0472">Membrane</keyword>
<name>C5L548_PERM5</name>
<proteinExistence type="predicted"/>
<evidence type="ECO:0000313" key="4">
    <source>
        <dbReference type="Proteomes" id="UP000007800"/>
    </source>
</evidence>
<evidence type="ECO:0000256" key="2">
    <source>
        <dbReference type="SAM" id="Phobius"/>
    </source>
</evidence>
<dbReference type="InParanoid" id="C5L548"/>
<feature type="region of interest" description="Disordered" evidence="1">
    <location>
        <begin position="175"/>
        <end position="230"/>
    </location>
</feature>
<feature type="compositionally biased region" description="Polar residues" evidence="1">
    <location>
        <begin position="22"/>
        <end position="34"/>
    </location>
</feature>
<dbReference type="RefSeq" id="XP_002776291.1">
    <property type="nucleotide sequence ID" value="XM_002776245.1"/>
</dbReference>
<dbReference type="OrthoDB" id="10267294at2759"/>
<dbReference type="EMBL" id="GG679213">
    <property type="protein sequence ID" value="EER08107.1"/>
    <property type="molecule type" value="Genomic_DNA"/>
</dbReference>
<gene>
    <name evidence="3" type="ORF">Pmar_PMAR014871</name>
</gene>
<feature type="compositionally biased region" description="Basic and acidic residues" evidence="1">
    <location>
        <begin position="186"/>
        <end position="199"/>
    </location>
</feature>
<sequence>MRVKLQEEIPVRSSARLHGVKLSQSVFDNESVMSTPKKPRRGTKNRESRTTVKYSSELGSLEEELGPEASIKSGSGRAARTPSKPKPKAKARPQAVRTEGLPSACKPPSTPPVVGQGSAVTEIERTRTPRGKKRKSVNTRKVRKAISKESGVHSNKSKSRGVRVVVEEVRKAVVAEPLAREGAQPEGKEETSSPTEKRSQWLPKSHRRKFVIPRRRYARKSRGGGGPGILGGAVPMGLMAAGVVSGMLMAYFYPAFRELPNRMY</sequence>